<feature type="domain" description="P-type ATPase A" evidence="8">
    <location>
        <begin position="234"/>
        <end position="328"/>
    </location>
</feature>
<keyword evidence="7" id="KW-0547">Nucleotide-binding</keyword>
<dbReference type="InterPro" id="IPR018303">
    <property type="entry name" value="ATPase_P-typ_P_site"/>
</dbReference>
<keyword evidence="3" id="KW-0812">Transmembrane</keyword>
<comment type="subcellular location">
    <subcellularLocation>
        <location evidence="7">Cell membrane</location>
    </subcellularLocation>
    <subcellularLocation>
        <location evidence="1">Membrane</location>
        <topology evidence="1">Multi-pass membrane protein</topology>
    </subcellularLocation>
</comment>
<dbReference type="PROSITE" id="PS00154">
    <property type="entry name" value="ATPASE_E1_E2"/>
    <property type="match status" value="1"/>
</dbReference>
<keyword evidence="7" id="KW-0479">Metal-binding</keyword>
<dbReference type="Pfam" id="PF00122">
    <property type="entry name" value="E1-E2_ATPase"/>
    <property type="match status" value="1"/>
</dbReference>
<evidence type="ECO:0000256" key="1">
    <source>
        <dbReference type="ARBA" id="ARBA00004141"/>
    </source>
</evidence>
<gene>
    <name evidence="9" type="ORF">NG799_23875</name>
</gene>
<reference evidence="9 10" key="1">
    <citation type="journal article" date="2022" name="Front. Microbiol.">
        <title>High genomic differentiation and limited gene flow indicate recent cryptic speciation within the genus Laspinema (cyanobacteria).</title>
        <authorList>
            <person name="Stanojkovic A."/>
            <person name="Skoupy S."/>
            <person name="Skaloud P."/>
            <person name="Dvorak P."/>
        </authorList>
    </citation>
    <scope>NUCLEOTIDE SEQUENCE [LARGE SCALE GENOMIC DNA]</scope>
    <source>
        <strain evidence="9 10">D2a</strain>
    </source>
</reference>
<evidence type="ECO:0000256" key="2">
    <source>
        <dbReference type="ARBA" id="ARBA00006024"/>
    </source>
</evidence>
<evidence type="ECO:0000256" key="7">
    <source>
        <dbReference type="RuleBase" id="RU362081"/>
    </source>
</evidence>
<dbReference type="Pfam" id="PF19991">
    <property type="entry name" value="HMA_2"/>
    <property type="match status" value="1"/>
</dbReference>
<comment type="caution">
    <text evidence="9">The sequence shown here is derived from an EMBL/GenBank/DDBJ whole genome shotgun (WGS) entry which is preliminary data.</text>
</comment>
<keyword evidence="5" id="KW-1133">Transmembrane helix</keyword>
<dbReference type="InterPro" id="IPR059000">
    <property type="entry name" value="ATPase_P-type_domA"/>
</dbReference>
<dbReference type="InterPro" id="IPR036412">
    <property type="entry name" value="HAD-like_sf"/>
</dbReference>
<keyword evidence="4" id="KW-1278">Translocase</keyword>
<dbReference type="RefSeq" id="WP_368008829.1">
    <property type="nucleotide sequence ID" value="NZ_JAMXFF010000048.1"/>
</dbReference>
<dbReference type="InterPro" id="IPR023214">
    <property type="entry name" value="HAD_sf"/>
</dbReference>
<evidence type="ECO:0000313" key="9">
    <source>
        <dbReference type="EMBL" id="MCT7969359.1"/>
    </source>
</evidence>
<sequence length="757" mass="81783">MIANIEIWNKSRNPLAEVTPTWVACTLVHAIPGRVRFRVPRLARDRPYASRLEQAMASQPGVIQVRVNLTAASIAIHYQTQGVRDERRRSQLVKVIQQTGQLQQSPGRESNPVIPELPATEPEGHDIKWPAIATLLAILGGPLGLPIPRTLMAGSVAWAALPVAKRAIASVLVERRLNIDCLDLMAIALSSLRGNLLTPALVMTLHEVGDTIRDRTARSSAARTADLMDTIGRFAWVERRGEKQQIPATEVEVGETVIVYPGEQIPVDGIVLQGTATIDRQKLTGESMPIVAEKGTQVYASTLLRSGELYIQAERVGAATRAAASLELVRKAPVHDTRMENYAANIADRAVLPAGIWAALVWALTRDPGRAAAILTLDFVTGIRVSVPTSFMAALTHATRHGILIRSGRALEQLAEVDTVVFDKTGTLTQGNLSVVRITTASQAISEAEVLELAAAAEQRISHPVAEAIVAEAQNRGVRLLPRGEWHYEVGFGIQAEIEGRRVLVGSDRFLRQSGVTVDCLTDQQRRCDRGLDCEQTDCALNVNCSLIYVACEGKFQGVIEYADPLRRETPRVIQRLQSEYHIQVQMLTGDERPRALVVAEKLGIPARHTHAEAFPEQKAAIVRELHESGKTVAFVGDGLNDSVALAYADVSVSFANGSDVARETADVVLMENDLSGLLDAIAIAKETQQIIQQNTTLVVGPNLAALVLASTLGLHPLAATVVHNGSAIAAGLNGLRPLMHIDPPRSASEQSAINPS</sequence>
<proteinExistence type="inferred from homology"/>
<dbReference type="Gene3D" id="2.70.150.10">
    <property type="entry name" value="Calcium-transporting ATPase, cytoplasmic transduction domain A"/>
    <property type="match status" value="1"/>
</dbReference>
<accession>A0ABT2MX84</accession>
<evidence type="ECO:0000313" key="10">
    <source>
        <dbReference type="Proteomes" id="UP001525890"/>
    </source>
</evidence>
<dbReference type="PANTHER" id="PTHR48085:SF5">
    <property type="entry name" value="CADMIUM_ZINC-TRANSPORTING ATPASE HMA4-RELATED"/>
    <property type="match status" value="1"/>
</dbReference>
<keyword evidence="7" id="KW-1003">Cell membrane</keyword>
<dbReference type="PANTHER" id="PTHR48085">
    <property type="entry name" value="CADMIUM/ZINC-TRANSPORTING ATPASE HMA2-RELATED"/>
    <property type="match status" value="1"/>
</dbReference>
<dbReference type="NCBIfam" id="TIGR01525">
    <property type="entry name" value="ATPase-IB_hvy"/>
    <property type="match status" value="1"/>
</dbReference>
<dbReference type="CDD" id="cd07550">
    <property type="entry name" value="P-type_ATPase_HM"/>
    <property type="match status" value="1"/>
</dbReference>
<dbReference type="InterPro" id="IPR001757">
    <property type="entry name" value="P_typ_ATPase"/>
</dbReference>
<comment type="similarity">
    <text evidence="2 7">Belongs to the cation transport ATPase (P-type) (TC 3.A.3) family. Type IB subfamily.</text>
</comment>
<organism evidence="9 10">
    <name type="scientific">Laspinema palackyanum D2a</name>
    <dbReference type="NCBI Taxonomy" id="2953684"/>
    <lineage>
        <taxon>Bacteria</taxon>
        <taxon>Bacillati</taxon>
        <taxon>Cyanobacteriota</taxon>
        <taxon>Cyanophyceae</taxon>
        <taxon>Oscillatoriophycideae</taxon>
        <taxon>Oscillatoriales</taxon>
        <taxon>Laspinemataceae</taxon>
        <taxon>Laspinema</taxon>
        <taxon>Laspinema palackyanum</taxon>
    </lineage>
</organism>
<dbReference type="Proteomes" id="UP001525890">
    <property type="component" value="Unassembled WGS sequence"/>
</dbReference>
<dbReference type="SFLD" id="SFLDS00003">
    <property type="entry name" value="Haloacid_Dehalogenase"/>
    <property type="match status" value="1"/>
</dbReference>
<dbReference type="InterPro" id="IPR008250">
    <property type="entry name" value="ATPase_P-typ_transduc_dom_A_sf"/>
</dbReference>
<dbReference type="NCBIfam" id="TIGR01494">
    <property type="entry name" value="ATPase_P-type"/>
    <property type="match status" value="2"/>
</dbReference>
<evidence type="ECO:0000259" key="8">
    <source>
        <dbReference type="Pfam" id="PF00122"/>
    </source>
</evidence>
<dbReference type="InterPro" id="IPR051014">
    <property type="entry name" value="Cation_Transport_ATPase_IB"/>
</dbReference>
<evidence type="ECO:0000256" key="3">
    <source>
        <dbReference type="ARBA" id="ARBA00022692"/>
    </source>
</evidence>
<dbReference type="EMBL" id="JAMXFF010000048">
    <property type="protein sequence ID" value="MCT7969359.1"/>
    <property type="molecule type" value="Genomic_DNA"/>
</dbReference>
<dbReference type="SFLD" id="SFLDG00002">
    <property type="entry name" value="C1.7:_P-type_atpase_like"/>
    <property type="match status" value="1"/>
</dbReference>
<dbReference type="SFLD" id="SFLDF00027">
    <property type="entry name" value="p-type_atpase"/>
    <property type="match status" value="1"/>
</dbReference>
<dbReference type="Gene3D" id="3.40.50.1000">
    <property type="entry name" value="HAD superfamily/HAD-like"/>
    <property type="match status" value="1"/>
</dbReference>
<evidence type="ECO:0000256" key="6">
    <source>
        <dbReference type="ARBA" id="ARBA00023136"/>
    </source>
</evidence>
<dbReference type="InterPro" id="IPR027256">
    <property type="entry name" value="P-typ_ATPase_IB"/>
</dbReference>
<dbReference type="Gene3D" id="3.40.1110.10">
    <property type="entry name" value="Calcium-transporting ATPase, cytoplasmic domain N"/>
    <property type="match status" value="1"/>
</dbReference>
<dbReference type="PRINTS" id="PR00119">
    <property type="entry name" value="CATATPASE"/>
</dbReference>
<evidence type="ECO:0000256" key="5">
    <source>
        <dbReference type="ARBA" id="ARBA00022989"/>
    </source>
</evidence>
<dbReference type="InterPro" id="IPR023299">
    <property type="entry name" value="ATPase_P-typ_cyto_dom_N"/>
</dbReference>
<dbReference type="SUPFAM" id="SSF81653">
    <property type="entry name" value="Calcium ATPase, transduction domain A"/>
    <property type="match status" value="1"/>
</dbReference>
<dbReference type="InterPro" id="IPR044492">
    <property type="entry name" value="P_typ_ATPase_HD_dom"/>
</dbReference>
<keyword evidence="7" id="KW-0067">ATP-binding</keyword>
<protein>
    <submittedName>
        <fullName evidence="9">Heavy metal translocating P-type ATPase</fullName>
    </submittedName>
</protein>
<name>A0ABT2MX84_9CYAN</name>
<keyword evidence="6" id="KW-0472">Membrane</keyword>
<dbReference type="Pfam" id="PF00702">
    <property type="entry name" value="Hydrolase"/>
    <property type="match status" value="1"/>
</dbReference>
<keyword evidence="10" id="KW-1185">Reference proteome</keyword>
<dbReference type="SUPFAM" id="SSF56784">
    <property type="entry name" value="HAD-like"/>
    <property type="match status" value="1"/>
</dbReference>
<evidence type="ECO:0000256" key="4">
    <source>
        <dbReference type="ARBA" id="ARBA00022967"/>
    </source>
</evidence>